<gene>
    <name evidence="1" type="ordered locus">EBL_c11940</name>
</gene>
<dbReference type="HOGENOM" id="CLU_3103766_0_0_6"/>
<protein>
    <submittedName>
        <fullName evidence="1">Uncharacterized protein</fullName>
    </submittedName>
</protein>
<organism evidence="1 2">
    <name type="scientific">Shimwellia blattae (strain ATCC 29907 / DSM 4481 / JCM 1650 / NBRC 105725 / CDC 9005-74)</name>
    <name type="common">Escherichia blattae</name>
    <dbReference type="NCBI Taxonomy" id="630626"/>
    <lineage>
        <taxon>Bacteria</taxon>
        <taxon>Pseudomonadati</taxon>
        <taxon>Pseudomonadota</taxon>
        <taxon>Gammaproteobacteria</taxon>
        <taxon>Enterobacterales</taxon>
        <taxon>Enterobacteriaceae</taxon>
        <taxon>Shimwellia</taxon>
    </lineage>
</organism>
<dbReference type="STRING" id="630626.EBL_c11940"/>
<dbReference type="Proteomes" id="UP000001955">
    <property type="component" value="Chromosome"/>
</dbReference>
<evidence type="ECO:0000313" key="1">
    <source>
        <dbReference type="EMBL" id="AFJ46298.1"/>
    </source>
</evidence>
<accession>K6WMR8</accession>
<reference evidence="1 2" key="1">
    <citation type="journal article" date="2012" name="J. Bacteriol.">
        <title>Complete genome sequence of the B12-producing Shimwellia blattae strain DSM 4481, isolated from a cockroach.</title>
        <authorList>
            <person name="Brzuszkiewicz E."/>
            <person name="Waschkowitz T."/>
            <person name="Wiezer A."/>
            <person name="Daniel R."/>
        </authorList>
    </citation>
    <scope>NUCLEOTIDE SEQUENCE [LARGE SCALE GENOMIC DNA]</scope>
    <source>
        <strain evidence="2">ATCC 29907 / DSM 4481 / JCM 1650 / NBRC 105725 / CDC 9005-74</strain>
    </source>
</reference>
<name>I2B6Z4_SHIBC</name>
<keyword evidence="2" id="KW-1185">Reference proteome</keyword>
<dbReference type="AlphaFoldDB" id="I2B6Z4"/>
<dbReference type="KEGG" id="ebt:EBL_c11940"/>
<evidence type="ECO:0000313" key="2">
    <source>
        <dbReference type="Proteomes" id="UP000001955"/>
    </source>
</evidence>
<proteinExistence type="predicted"/>
<sequence length="51" mass="5514">MDGTGKSVLESGKSQPVDALKDVVKAKLGGASNQDVRDEMKKKLLNIWRTA</sequence>
<dbReference type="EMBL" id="CP001560">
    <property type="protein sequence ID" value="AFJ46298.1"/>
    <property type="molecule type" value="Genomic_DNA"/>
</dbReference>
<accession>I2B6Z4</accession>